<dbReference type="OrthoDB" id="9793799at2"/>
<dbReference type="Pfam" id="PF04239">
    <property type="entry name" value="DUF421"/>
    <property type="match status" value="1"/>
</dbReference>
<evidence type="ECO:0000313" key="11">
    <source>
        <dbReference type="Proteomes" id="UP000268192"/>
    </source>
</evidence>
<dbReference type="InterPro" id="IPR048454">
    <property type="entry name" value="YetF_N"/>
</dbReference>
<dbReference type="InterPro" id="IPR007353">
    <property type="entry name" value="DUF421"/>
</dbReference>
<dbReference type="InterPro" id="IPR023090">
    <property type="entry name" value="UPF0702_alpha/beta_dom_sf"/>
</dbReference>
<dbReference type="AlphaFoldDB" id="A0A3S9B348"/>
<feature type="transmembrane region" description="Helical" evidence="7">
    <location>
        <begin position="69"/>
        <end position="91"/>
    </location>
</feature>
<reference evidence="10 11" key="1">
    <citation type="submission" date="2018-09" db="EMBL/GenBank/DDBJ databases">
        <title>Marinorhizobium profundi gen. nov., sp. nov., isolated from a deep-sea sediment sample from the New Britain Trench and proposal of Marinorhizobiaceae fam. nov. in the order Rhizobiales of the class Alphaproteobacteria.</title>
        <authorList>
            <person name="Cao J."/>
        </authorList>
    </citation>
    <scope>NUCLEOTIDE SEQUENCE [LARGE SCALE GENOMIC DNA]</scope>
    <source>
        <strain evidence="10 11">WS11</strain>
    </source>
</reference>
<keyword evidence="3" id="KW-1003">Cell membrane</keyword>
<protein>
    <submittedName>
        <fullName evidence="10">DUF421 domain-containing protein</fullName>
    </submittedName>
</protein>
<keyword evidence="4 7" id="KW-0812">Transmembrane</keyword>
<sequence length="161" mass="17318">MDWSEMFFQNWSGIVRTVVVGSLAYASLVLFLRISGKRTLAKLNAFDLVVTVALGSTLSAIILQESIALAEGAIALALLILLQFLVTFMSVRSGRFASALRSEPALLARDGQFCSSAMKQERVTQDEALSAVRASGGNDIDEVAILILESDGTMSVVMRSK</sequence>
<keyword evidence="6 7" id="KW-0472">Membrane</keyword>
<dbReference type="Proteomes" id="UP000268192">
    <property type="component" value="Chromosome"/>
</dbReference>
<evidence type="ECO:0000256" key="6">
    <source>
        <dbReference type="ARBA" id="ARBA00023136"/>
    </source>
</evidence>
<dbReference type="PANTHER" id="PTHR34582:SF6">
    <property type="entry name" value="UPF0702 TRANSMEMBRANE PROTEIN YCAP"/>
    <property type="match status" value="1"/>
</dbReference>
<organism evidence="10 11">
    <name type="scientific">Georhizobium profundi</name>
    <dbReference type="NCBI Taxonomy" id="2341112"/>
    <lineage>
        <taxon>Bacteria</taxon>
        <taxon>Pseudomonadati</taxon>
        <taxon>Pseudomonadota</taxon>
        <taxon>Alphaproteobacteria</taxon>
        <taxon>Hyphomicrobiales</taxon>
        <taxon>Rhizobiaceae</taxon>
        <taxon>Georhizobium</taxon>
    </lineage>
</organism>
<feature type="domain" description="YetF-like N-terminal transmembrane" evidence="9">
    <location>
        <begin position="24"/>
        <end position="88"/>
    </location>
</feature>
<dbReference type="Pfam" id="PF20730">
    <property type="entry name" value="YetF_N"/>
    <property type="match status" value="1"/>
</dbReference>
<dbReference type="PANTHER" id="PTHR34582">
    <property type="entry name" value="UPF0702 TRANSMEMBRANE PROTEIN YCAP"/>
    <property type="match status" value="1"/>
</dbReference>
<proteinExistence type="inferred from homology"/>
<dbReference type="Gene3D" id="3.30.240.20">
    <property type="entry name" value="bsu07140 like domains"/>
    <property type="match status" value="1"/>
</dbReference>
<dbReference type="EMBL" id="CP032509">
    <property type="protein sequence ID" value="AZN71353.1"/>
    <property type="molecule type" value="Genomic_DNA"/>
</dbReference>
<comment type="similarity">
    <text evidence="2">Belongs to the UPF0702 family.</text>
</comment>
<dbReference type="KEGG" id="abaw:D5400_08800"/>
<keyword evidence="11" id="KW-1185">Reference proteome</keyword>
<feature type="domain" description="YetF C-terminal" evidence="8">
    <location>
        <begin position="93"/>
        <end position="160"/>
    </location>
</feature>
<evidence type="ECO:0000256" key="1">
    <source>
        <dbReference type="ARBA" id="ARBA00004651"/>
    </source>
</evidence>
<evidence type="ECO:0000259" key="8">
    <source>
        <dbReference type="Pfam" id="PF04239"/>
    </source>
</evidence>
<evidence type="ECO:0000256" key="5">
    <source>
        <dbReference type="ARBA" id="ARBA00022989"/>
    </source>
</evidence>
<name>A0A3S9B348_9HYPH</name>
<evidence type="ECO:0000259" key="9">
    <source>
        <dbReference type="Pfam" id="PF20730"/>
    </source>
</evidence>
<keyword evidence="5 7" id="KW-1133">Transmembrane helix</keyword>
<evidence type="ECO:0000256" key="4">
    <source>
        <dbReference type="ARBA" id="ARBA00022692"/>
    </source>
</evidence>
<dbReference type="RefSeq" id="WP_126009601.1">
    <property type="nucleotide sequence ID" value="NZ_CP032509.1"/>
</dbReference>
<accession>A0A3S9B348</accession>
<feature type="transmembrane region" description="Helical" evidence="7">
    <location>
        <begin position="13"/>
        <end position="32"/>
    </location>
</feature>
<evidence type="ECO:0000256" key="3">
    <source>
        <dbReference type="ARBA" id="ARBA00022475"/>
    </source>
</evidence>
<evidence type="ECO:0000313" key="10">
    <source>
        <dbReference type="EMBL" id="AZN71353.1"/>
    </source>
</evidence>
<gene>
    <name evidence="10" type="ORF">D5400_08800</name>
</gene>
<evidence type="ECO:0000256" key="7">
    <source>
        <dbReference type="SAM" id="Phobius"/>
    </source>
</evidence>
<evidence type="ECO:0000256" key="2">
    <source>
        <dbReference type="ARBA" id="ARBA00006448"/>
    </source>
</evidence>
<dbReference type="GO" id="GO:0005886">
    <property type="term" value="C:plasma membrane"/>
    <property type="evidence" value="ECO:0007669"/>
    <property type="project" value="UniProtKB-SubCell"/>
</dbReference>
<comment type="subcellular location">
    <subcellularLocation>
        <location evidence="1">Cell membrane</location>
        <topology evidence="1">Multi-pass membrane protein</topology>
    </subcellularLocation>
</comment>
<feature type="transmembrane region" description="Helical" evidence="7">
    <location>
        <begin position="44"/>
        <end position="63"/>
    </location>
</feature>